<feature type="chain" id="PRO_5046190532" description="Cytochrome b5 heme-binding domain-containing protein" evidence="7">
    <location>
        <begin position="22"/>
        <end position="149"/>
    </location>
</feature>
<accession>A0ABQ9EVB9</accession>
<keyword evidence="7" id="KW-0732">Signal</keyword>
<dbReference type="InterPro" id="IPR036400">
    <property type="entry name" value="Cyt_B5-like_heme/steroid_sf"/>
</dbReference>
<keyword evidence="10" id="KW-1185">Reference proteome</keyword>
<protein>
    <recommendedName>
        <fullName evidence="8">Cytochrome b5 heme-binding domain-containing protein</fullName>
    </recommendedName>
</protein>
<evidence type="ECO:0000256" key="6">
    <source>
        <dbReference type="ARBA" id="ARBA00038357"/>
    </source>
</evidence>
<evidence type="ECO:0000313" key="10">
    <source>
        <dbReference type="Proteomes" id="UP001217089"/>
    </source>
</evidence>
<keyword evidence="4" id="KW-0256">Endoplasmic reticulum</keyword>
<evidence type="ECO:0000256" key="2">
    <source>
        <dbReference type="ARBA" id="ARBA00022617"/>
    </source>
</evidence>
<keyword evidence="2" id="KW-0349">Heme</keyword>
<sequence>MKTEIFLVLLFFIINSVSVLCYEQVKVTIEPDADGKPRKIFTAEELKEYDGSKPNKPIYMGVRGVVFDVTKGKDFYGPGAAYSALAGKDASRAIALWSLEEKDMHHDLSGLPGDTLKGLDDVFKGTYMSKYPIVGYMDYLKDLQTKQEL</sequence>
<dbReference type="Pfam" id="PF00173">
    <property type="entry name" value="Cyt-b5"/>
    <property type="match status" value="1"/>
</dbReference>
<comment type="similarity">
    <text evidence="6">Belongs to the cytochrome b5 family. MAPR subfamily.</text>
</comment>
<feature type="domain" description="Cytochrome b5 heme-binding" evidence="8">
    <location>
        <begin position="41"/>
        <end position="138"/>
    </location>
</feature>
<keyword evidence="3" id="KW-0479">Metal-binding</keyword>
<proteinExistence type="inferred from homology"/>
<dbReference type="EMBL" id="JARBDR010000657">
    <property type="protein sequence ID" value="KAJ8309127.1"/>
    <property type="molecule type" value="Genomic_DNA"/>
</dbReference>
<dbReference type="PANTHER" id="PTHR10281">
    <property type="entry name" value="MEMBRANE-ASSOCIATED PROGESTERONE RECEPTOR COMPONENT-RELATED"/>
    <property type="match status" value="1"/>
</dbReference>
<dbReference type="SUPFAM" id="SSF55856">
    <property type="entry name" value="Cytochrome b5-like heme/steroid binding domain"/>
    <property type="match status" value="1"/>
</dbReference>
<keyword evidence="5" id="KW-0408">Iron</keyword>
<dbReference type="Gene3D" id="3.10.120.10">
    <property type="entry name" value="Cytochrome b5-like heme/steroid binding domain"/>
    <property type="match status" value="1"/>
</dbReference>
<evidence type="ECO:0000313" key="9">
    <source>
        <dbReference type="EMBL" id="KAJ8309127.1"/>
    </source>
</evidence>
<feature type="signal peptide" evidence="7">
    <location>
        <begin position="1"/>
        <end position="21"/>
    </location>
</feature>
<dbReference type="SMART" id="SM01117">
    <property type="entry name" value="Cyt-b5"/>
    <property type="match status" value="1"/>
</dbReference>
<dbReference type="InterPro" id="IPR001199">
    <property type="entry name" value="Cyt_B5-like_heme/steroid-bd"/>
</dbReference>
<dbReference type="Proteomes" id="UP001217089">
    <property type="component" value="Unassembled WGS sequence"/>
</dbReference>
<evidence type="ECO:0000256" key="3">
    <source>
        <dbReference type="ARBA" id="ARBA00022723"/>
    </source>
</evidence>
<dbReference type="PANTHER" id="PTHR10281:SF72">
    <property type="entry name" value="NEUDESIN"/>
    <property type="match status" value="1"/>
</dbReference>
<evidence type="ECO:0000256" key="7">
    <source>
        <dbReference type="SAM" id="SignalP"/>
    </source>
</evidence>
<gene>
    <name evidence="9" type="ORF">KUTeg_014001</name>
</gene>
<evidence type="ECO:0000256" key="1">
    <source>
        <dbReference type="ARBA" id="ARBA00004240"/>
    </source>
</evidence>
<evidence type="ECO:0000256" key="4">
    <source>
        <dbReference type="ARBA" id="ARBA00022824"/>
    </source>
</evidence>
<organism evidence="9 10">
    <name type="scientific">Tegillarca granosa</name>
    <name type="common">Malaysian cockle</name>
    <name type="synonym">Anadara granosa</name>
    <dbReference type="NCBI Taxonomy" id="220873"/>
    <lineage>
        <taxon>Eukaryota</taxon>
        <taxon>Metazoa</taxon>
        <taxon>Spiralia</taxon>
        <taxon>Lophotrochozoa</taxon>
        <taxon>Mollusca</taxon>
        <taxon>Bivalvia</taxon>
        <taxon>Autobranchia</taxon>
        <taxon>Pteriomorphia</taxon>
        <taxon>Arcoida</taxon>
        <taxon>Arcoidea</taxon>
        <taxon>Arcidae</taxon>
        <taxon>Tegillarca</taxon>
    </lineage>
</organism>
<comment type="caution">
    <text evidence="9">The sequence shown here is derived from an EMBL/GenBank/DDBJ whole genome shotgun (WGS) entry which is preliminary data.</text>
</comment>
<evidence type="ECO:0000256" key="5">
    <source>
        <dbReference type="ARBA" id="ARBA00023004"/>
    </source>
</evidence>
<reference evidence="9 10" key="1">
    <citation type="submission" date="2022-12" db="EMBL/GenBank/DDBJ databases">
        <title>Chromosome-level genome of Tegillarca granosa.</title>
        <authorList>
            <person name="Kim J."/>
        </authorList>
    </citation>
    <scope>NUCLEOTIDE SEQUENCE [LARGE SCALE GENOMIC DNA]</scope>
    <source>
        <strain evidence="9">Teg-2019</strain>
        <tissue evidence="9">Adductor muscle</tissue>
    </source>
</reference>
<dbReference type="InterPro" id="IPR050577">
    <property type="entry name" value="MAPR/NEUFC/NENF-like"/>
</dbReference>
<name>A0ABQ9EVB9_TEGGR</name>
<evidence type="ECO:0000259" key="8">
    <source>
        <dbReference type="SMART" id="SM01117"/>
    </source>
</evidence>
<comment type="subcellular location">
    <subcellularLocation>
        <location evidence="1">Endoplasmic reticulum</location>
    </subcellularLocation>
</comment>